<keyword evidence="2" id="KW-1185">Reference proteome</keyword>
<accession>A0ABT8KU92</accession>
<dbReference type="Proteomes" id="UP001172082">
    <property type="component" value="Unassembled WGS sequence"/>
</dbReference>
<proteinExistence type="predicted"/>
<gene>
    <name evidence="1" type="ORF">QQ008_21275</name>
</gene>
<protein>
    <recommendedName>
        <fullName evidence="3">Sigma-70 family RNA polymerase sigma factor</fullName>
    </recommendedName>
</protein>
<dbReference type="EMBL" id="JAUJEA010000009">
    <property type="protein sequence ID" value="MDN5203938.1"/>
    <property type="molecule type" value="Genomic_DNA"/>
</dbReference>
<reference evidence="1" key="1">
    <citation type="submission" date="2023-06" db="EMBL/GenBank/DDBJ databases">
        <title>Genomic of Parafulvivirga corallium.</title>
        <authorList>
            <person name="Wang G."/>
        </authorList>
    </citation>
    <scope>NUCLEOTIDE SEQUENCE</scope>
    <source>
        <strain evidence="1">BMA10</strain>
    </source>
</reference>
<sequence>MNKKKREILEHQDWPRIIKELTLHAHSRFTFWNLLKQKGIKGFSPEEIAYQAIEMVLTGEWNWNPNKSELLPYLKFCVVNGLVANLAKNKEVKVANTADIQELNVGNSSNLENDLNAKQVLVFIRNELKDDKLLIEILNCLYDGLKRADIHEMLNIDLETYDNALRRLKFRLLKLKKAGLMKSLIN</sequence>
<organism evidence="1 2">
    <name type="scientific">Splendidivirga corallicola</name>
    <dbReference type="NCBI Taxonomy" id="3051826"/>
    <lineage>
        <taxon>Bacteria</taxon>
        <taxon>Pseudomonadati</taxon>
        <taxon>Bacteroidota</taxon>
        <taxon>Cytophagia</taxon>
        <taxon>Cytophagales</taxon>
        <taxon>Splendidivirgaceae</taxon>
        <taxon>Splendidivirga</taxon>
    </lineage>
</organism>
<dbReference type="RefSeq" id="WP_346753962.1">
    <property type="nucleotide sequence ID" value="NZ_JAUJEA010000009.1"/>
</dbReference>
<evidence type="ECO:0000313" key="1">
    <source>
        <dbReference type="EMBL" id="MDN5203938.1"/>
    </source>
</evidence>
<evidence type="ECO:0000313" key="2">
    <source>
        <dbReference type="Proteomes" id="UP001172082"/>
    </source>
</evidence>
<name>A0ABT8KU92_9BACT</name>
<evidence type="ECO:0008006" key="3">
    <source>
        <dbReference type="Google" id="ProtNLM"/>
    </source>
</evidence>
<comment type="caution">
    <text evidence="1">The sequence shown here is derived from an EMBL/GenBank/DDBJ whole genome shotgun (WGS) entry which is preliminary data.</text>
</comment>